<feature type="domain" description="DNA2/NAM7 helicase-like C-terminal" evidence="2">
    <location>
        <begin position="556"/>
        <end position="755"/>
    </location>
</feature>
<evidence type="ECO:0000313" key="3">
    <source>
        <dbReference type="EMBL" id="KAK4088414.1"/>
    </source>
</evidence>
<reference evidence="4" key="1">
    <citation type="submission" date="2015-05" db="EMBL/GenBank/DDBJ databases">
        <authorList>
            <person name="Wang D.B."/>
            <person name="Wang M."/>
        </authorList>
    </citation>
    <scope>NUCLEOTIDE SEQUENCE</scope>
    <source>
        <strain evidence="4">36-1</strain>
    </source>
</reference>
<dbReference type="GO" id="GO:0001147">
    <property type="term" value="F:transcription termination site sequence-specific DNA binding"/>
    <property type="evidence" value="ECO:0007669"/>
    <property type="project" value="TreeGrafter"/>
</dbReference>
<dbReference type="PANTHER" id="PTHR10887">
    <property type="entry name" value="DNA2/NAM7 HELICASE FAMILY"/>
    <property type="match status" value="1"/>
</dbReference>
<gene>
    <name evidence="4" type="ORF">PCL_12431</name>
    <name evidence="3" type="ORF">Purlil1_7293</name>
</gene>
<evidence type="ECO:0000313" key="6">
    <source>
        <dbReference type="Proteomes" id="UP001287286"/>
    </source>
</evidence>
<organism evidence="4 5">
    <name type="scientific">Purpureocillium lilacinum</name>
    <name type="common">Paecilomyces lilacinus</name>
    <dbReference type="NCBI Taxonomy" id="33203"/>
    <lineage>
        <taxon>Eukaryota</taxon>
        <taxon>Fungi</taxon>
        <taxon>Dikarya</taxon>
        <taxon>Ascomycota</taxon>
        <taxon>Pezizomycotina</taxon>
        <taxon>Sordariomycetes</taxon>
        <taxon>Hypocreomycetidae</taxon>
        <taxon>Hypocreales</taxon>
        <taxon>Ophiocordycipitaceae</taxon>
        <taxon>Purpureocillium</taxon>
    </lineage>
</organism>
<dbReference type="GO" id="GO:0006369">
    <property type="term" value="P:termination of RNA polymerase II transcription"/>
    <property type="evidence" value="ECO:0007669"/>
    <property type="project" value="TreeGrafter"/>
</dbReference>
<protein>
    <submittedName>
        <fullName evidence="4">Nonsense-mediated mRNA decay protein 1</fullName>
    </submittedName>
</protein>
<dbReference type="Proteomes" id="UP001287286">
    <property type="component" value="Unassembled WGS sequence"/>
</dbReference>
<dbReference type="AlphaFoldDB" id="A0A2U3E972"/>
<sequence length="789" mass="88609">MATVPDSAKASSTAIAAPPTRVIPTKAVTPLYAFADTAEFVFRHEQGTLIEMHNEEQTLKRLNEKRDPFKSWIVAPIPGSTNSFTKTWLCLVELPPMSADLAFPAIADRFSVSLESTVHLPEGNFSLVHLPATRITNPYSNPENSTDSKISALAAFSVQVPRSWQNSDGVNIELDLMANFQAAASISDVSGIMSSDKHVQIMTIQWDACPLTFEAELAALKHLTEEHRLDELKPSDSSLRAFEMIRNFGNSDWPHWVDLFRKYPHLKSPSYIVHGTPKLLIEKFESFNADHKKAFHGLAEIKNGLYFLTGCPGAGKTEWNMVISALVQSKRRPGSRRDYSPILFLVDINKTVDDAANRYQSLCNAAGLPLLIIRMHGFPYEMRNSAKLNHEHTKSGGKSTADLDFTKKFLTVAGLSQRESSPKDSGIAPTLDEAAWQFFERNKDSRFKSLNKILVTMESVSTLYRAVLERADFIATTPVAAYGSFSRLFKPDLIFMDEAPHARELTTLIPIAFFSPLAWIFTGDVKQTRPFVKSPGRRDAEIPGHKFNPFAEQLSISTMARAEAANAINARLLINKRGYANLHLLPSKMFYDGQMISGHVERYPASATHLRQHLEKLGGIDSLEENRVVIRLNDSQEQRIRNSFWNPSHHHWVLGEAEKLLRDEAFKDMAGAPGTLMIAAPYSAAVRQYKASTKKWPSEWQDRVEFLTVDKAQGNQADVVLLDLVRTTTAGFMDDPQRLNVAITRARQAEIIVMHHRMAMRCIRGATIKTRYLSQIWDDAVQSRRIFSL</sequence>
<dbReference type="InterPro" id="IPR041677">
    <property type="entry name" value="DNA2/NAM7_AAA_11"/>
</dbReference>
<evidence type="ECO:0000259" key="2">
    <source>
        <dbReference type="Pfam" id="PF13087"/>
    </source>
</evidence>
<proteinExistence type="predicted"/>
<dbReference type="PANTHER" id="PTHR10887:SF495">
    <property type="entry name" value="HELICASE SENATAXIN ISOFORM X1-RELATED"/>
    <property type="match status" value="1"/>
</dbReference>
<name>A0A2U3E972_PURLI</name>
<dbReference type="EMBL" id="LCWV01000008">
    <property type="protein sequence ID" value="PWI71063.1"/>
    <property type="molecule type" value="Genomic_DNA"/>
</dbReference>
<dbReference type="SUPFAM" id="SSF52540">
    <property type="entry name" value="P-loop containing nucleoside triphosphate hydrolases"/>
    <property type="match status" value="1"/>
</dbReference>
<reference evidence="3 6" key="4">
    <citation type="journal article" date="2024" name="Microbiol. Resour. Announc.">
        <title>Genome annotations for the ascomycete fungi Trichoderma harzianum, Trichoderma aggressivum, and Purpureocillium lilacinum.</title>
        <authorList>
            <person name="Beijen E.P.W."/>
            <person name="Ohm R.A."/>
        </authorList>
    </citation>
    <scope>NUCLEOTIDE SEQUENCE [LARGE SCALE GENOMIC DNA]</scope>
    <source>
        <strain evidence="3 6">CBS 150709</strain>
    </source>
</reference>
<dbReference type="Proteomes" id="UP000245956">
    <property type="component" value="Unassembled WGS sequence"/>
</dbReference>
<keyword evidence="6" id="KW-1185">Reference proteome</keyword>
<dbReference type="InterPro" id="IPR041679">
    <property type="entry name" value="DNA2/NAM7-like_C"/>
</dbReference>
<feature type="domain" description="DNA2/NAM7 helicase helicase" evidence="1">
    <location>
        <begin position="287"/>
        <end position="534"/>
    </location>
</feature>
<dbReference type="GO" id="GO:0016604">
    <property type="term" value="C:nuclear body"/>
    <property type="evidence" value="ECO:0007669"/>
    <property type="project" value="TreeGrafter"/>
</dbReference>
<evidence type="ECO:0000259" key="1">
    <source>
        <dbReference type="Pfam" id="PF13086"/>
    </source>
</evidence>
<dbReference type="GO" id="GO:0004386">
    <property type="term" value="F:helicase activity"/>
    <property type="evidence" value="ECO:0007669"/>
    <property type="project" value="InterPro"/>
</dbReference>
<evidence type="ECO:0000313" key="4">
    <source>
        <dbReference type="EMBL" id="PWI71063.1"/>
    </source>
</evidence>
<dbReference type="Gene3D" id="3.40.50.300">
    <property type="entry name" value="P-loop containing nucleotide triphosphate hydrolases"/>
    <property type="match status" value="2"/>
</dbReference>
<dbReference type="Pfam" id="PF13086">
    <property type="entry name" value="AAA_11"/>
    <property type="match status" value="1"/>
</dbReference>
<dbReference type="InterPro" id="IPR027417">
    <property type="entry name" value="P-loop_NTPase"/>
</dbReference>
<comment type="caution">
    <text evidence="4">The sequence shown here is derived from an EMBL/GenBank/DDBJ whole genome shotgun (WGS) entry which is preliminary data.</text>
</comment>
<reference evidence="4 5" key="2">
    <citation type="journal article" date="2016" name="Front. Microbiol.">
        <title>Genome and transcriptome sequences reveal the specific parasitism of the nematophagous Purpureocillium lilacinum 36-1.</title>
        <authorList>
            <person name="Xie J."/>
            <person name="Li S."/>
            <person name="Mo C."/>
            <person name="Xiao X."/>
            <person name="Peng D."/>
            <person name="Wang G."/>
            <person name="Xiao Y."/>
        </authorList>
    </citation>
    <scope>NUCLEOTIDE SEQUENCE [LARGE SCALE GENOMIC DNA]</scope>
    <source>
        <strain evidence="4 5">36-1</strain>
    </source>
</reference>
<dbReference type="InterPro" id="IPR045055">
    <property type="entry name" value="DNA2/NAM7-like"/>
</dbReference>
<dbReference type="EMBL" id="JAWRVI010000025">
    <property type="protein sequence ID" value="KAK4088414.1"/>
    <property type="molecule type" value="Genomic_DNA"/>
</dbReference>
<accession>A0A2U3E972</accession>
<dbReference type="Pfam" id="PF13087">
    <property type="entry name" value="AAA_12"/>
    <property type="match status" value="1"/>
</dbReference>
<reference evidence="3" key="3">
    <citation type="submission" date="2023-11" db="EMBL/GenBank/DDBJ databases">
        <authorList>
            <person name="Beijen E."/>
            <person name="Ohm R.A."/>
        </authorList>
    </citation>
    <scope>NUCLEOTIDE SEQUENCE</scope>
    <source>
        <strain evidence="3">CBS 150709</strain>
    </source>
</reference>
<evidence type="ECO:0000313" key="5">
    <source>
        <dbReference type="Proteomes" id="UP000245956"/>
    </source>
</evidence>